<gene>
    <name evidence="4" type="ORF">MM415A01717_0007</name>
    <name evidence="3" type="ORF">MM415B01221_0014</name>
    <name evidence="2" type="ORF">TM448A03544_0006</name>
</gene>
<protein>
    <submittedName>
        <fullName evidence="2">Uncharacterized protein</fullName>
    </submittedName>
</protein>
<name>A0A6H2A1Q4_9ZZZZ</name>
<dbReference type="EMBL" id="MT144422">
    <property type="protein sequence ID" value="QJA53445.1"/>
    <property type="molecule type" value="Genomic_DNA"/>
</dbReference>
<keyword evidence="1" id="KW-0812">Transmembrane</keyword>
<dbReference type="EMBL" id="MT142182">
    <property type="protein sequence ID" value="QJA75735.1"/>
    <property type="molecule type" value="Genomic_DNA"/>
</dbReference>
<reference evidence="2" key="1">
    <citation type="submission" date="2020-03" db="EMBL/GenBank/DDBJ databases">
        <title>The deep terrestrial virosphere.</title>
        <authorList>
            <person name="Holmfeldt K."/>
            <person name="Nilsson E."/>
            <person name="Simone D."/>
            <person name="Lopez-Fernandez M."/>
            <person name="Wu X."/>
            <person name="de Brujin I."/>
            <person name="Lundin D."/>
            <person name="Andersson A."/>
            <person name="Bertilsson S."/>
            <person name="Dopson M."/>
        </authorList>
    </citation>
    <scope>NUCLEOTIDE SEQUENCE</scope>
    <source>
        <strain evidence="4">MM415A01717</strain>
        <strain evidence="3">MM415B01221</strain>
        <strain evidence="2">TM448A03544</strain>
    </source>
</reference>
<proteinExistence type="predicted"/>
<dbReference type="AlphaFoldDB" id="A0A6H2A1Q4"/>
<evidence type="ECO:0000313" key="2">
    <source>
        <dbReference type="EMBL" id="QJA53445.1"/>
    </source>
</evidence>
<keyword evidence="1" id="KW-1133">Transmembrane helix</keyword>
<evidence type="ECO:0000313" key="3">
    <source>
        <dbReference type="EMBL" id="QJA59905.1"/>
    </source>
</evidence>
<evidence type="ECO:0000313" key="4">
    <source>
        <dbReference type="EMBL" id="QJA75735.1"/>
    </source>
</evidence>
<evidence type="ECO:0000256" key="1">
    <source>
        <dbReference type="SAM" id="Phobius"/>
    </source>
</evidence>
<sequence length="105" mass="12332">MTEKHTGHPLFYELTEEEIELHDAKNKDYAHDGDPLGNFKRVSALLKIWGFDISPTLVALIYALKQQDAYMWMLSQGYEGEVENVDTRLRDDHIYKKIARILHRE</sequence>
<organism evidence="2">
    <name type="scientific">viral metagenome</name>
    <dbReference type="NCBI Taxonomy" id="1070528"/>
    <lineage>
        <taxon>unclassified sequences</taxon>
        <taxon>metagenomes</taxon>
        <taxon>organismal metagenomes</taxon>
    </lineage>
</organism>
<accession>A0A6H2A1Q4</accession>
<dbReference type="EMBL" id="MT141388">
    <property type="protein sequence ID" value="QJA59905.1"/>
    <property type="molecule type" value="Genomic_DNA"/>
</dbReference>
<feature type="transmembrane region" description="Helical" evidence="1">
    <location>
        <begin position="44"/>
        <end position="64"/>
    </location>
</feature>
<keyword evidence="1" id="KW-0472">Membrane</keyword>